<evidence type="ECO:0000256" key="3">
    <source>
        <dbReference type="ARBA" id="ARBA00022622"/>
    </source>
</evidence>
<evidence type="ECO:0000256" key="7">
    <source>
        <dbReference type="ARBA" id="ARBA00022801"/>
    </source>
</evidence>
<comment type="similarity">
    <text evidence="2 9">Belongs to the peptidase A1 family.</text>
</comment>
<keyword evidence="3" id="KW-0472">Membrane</keyword>
<evidence type="ECO:0000256" key="1">
    <source>
        <dbReference type="ARBA" id="ARBA00004609"/>
    </source>
</evidence>
<evidence type="ECO:0000256" key="5">
    <source>
        <dbReference type="ARBA" id="ARBA00022729"/>
    </source>
</evidence>
<keyword evidence="3" id="KW-0325">Glycoprotein</keyword>
<dbReference type="CDD" id="cd05474">
    <property type="entry name" value="SAP_like"/>
    <property type="match status" value="1"/>
</dbReference>
<dbReference type="GeneID" id="39595174"/>
<dbReference type="InterPro" id="IPR021109">
    <property type="entry name" value="Peptidase_aspartic_dom_sf"/>
</dbReference>
<dbReference type="PANTHER" id="PTHR47966">
    <property type="entry name" value="BETA-SITE APP-CLEAVING ENZYME, ISOFORM A-RELATED"/>
    <property type="match status" value="1"/>
</dbReference>
<keyword evidence="7 9" id="KW-0378">Hydrolase</keyword>
<organism evidence="12 13">
    <name type="scientific">Byssochlamys spectabilis</name>
    <name type="common">Paecilomyces variotii</name>
    <dbReference type="NCBI Taxonomy" id="264951"/>
    <lineage>
        <taxon>Eukaryota</taxon>
        <taxon>Fungi</taxon>
        <taxon>Dikarya</taxon>
        <taxon>Ascomycota</taxon>
        <taxon>Pezizomycotina</taxon>
        <taxon>Eurotiomycetes</taxon>
        <taxon>Eurotiomycetidae</taxon>
        <taxon>Eurotiales</taxon>
        <taxon>Thermoascaceae</taxon>
        <taxon>Paecilomyces</taxon>
    </lineage>
</organism>
<dbReference type="AlphaFoldDB" id="A0A443I3V6"/>
<keyword evidence="13" id="KW-1185">Reference proteome</keyword>
<gene>
    <name evidence="12" type="ORF">C8Q69DRAFT_183522</name>
</gene>
<feature type="domain" description="Peptidase A1" evidence="11">
    <location>
        <begin position="69"/>
        <end position="392"/>
    </location>
</feature>
<dbReference type="PROSITE" id="PS00141">
    <property type="entry name" value="ASP_PROTEASE"/>
    <property type="match status" value="1"/>
</dbReference>
<dbReference type="Pfam" id="PF00026">
    <property type="entry name" value="Asp"/>
    <property type="match status" value="1"/>
</dbReference>
<dbReference type="Gene3D" id="2.40.70.10">
    <property type="entry name" value="Acid Proteases"/>
    <property type="match status" value="2"/>
</dbReference>
<dbReference type="InterPro" id="IPR001969">
    <property type="entry name" value="Aspartic_peptidase_AS"/>
</dbReference>
<keyword evidence="6 9" id="KW-0064">Aspartyl protease</keyword>
<dbReference type="GO" id="GO:0005886">
    <property type="term" value="C:plasma membrane"/>
    <property type="evidence" value="ECO:0007669"/>
    <property type="project" value="UniProtKB-SubCell"/>
</dbReference>
<reference evidence="12 13" key="1">
    <citation type="journal article" date="2018" name="Front. Microbiol.">
        <title>Genomic and genetic insights into a cosmopolitan fungus, Paecilomyces variotii (Eurotiales).</title>
        <authorList>
            <person name="Urquhart A.S."/>
            <person name="Mondo S.J."/>
            <person name="Makela M.R."/>
            <person name="Hane J.K."/>
            <person name="Wiebenga A."/>
            <person name="He G."/>
            <person name="Mihaltcheva S."/>
            <person name="Pangilinan J."/>
            <person name="Lipzen A."/>
            <person name="Barry K."/>
            <person name="de Vries R.P."/>
            <person name="Grigoriev I.V."/>
            <person name="Idnurm A."/>
        </authorList>
    </citation>
    <scope>NUCLEOTIDE SEQUENCE [LARGE SCALE GENOMIC DNA]</scope>
    <source>
        <strain evidence="12 13">CBS 101075</strain>
    </source>
</reference>
<feature type="chain" id="PRO_5019414377" evidence="10">
    <location>
        <begin position="19"/>
        <end position="496"/>
    </location>
</feature>
<proteinExistence type="inferred from homology"/>
<evidence type="ECO:0000256" key="6">
    <source>
        <dbReference type="ARBA" id="ARBA00022750"/>
    </source>
</evidence>
<evidence type="ECO:0000256" key="2">
    <source>
        <dbReference type="ARBA" id="ARBA00007447"/>
    </source>
</evidence>
<sequence length="496" mass="52424">MRSTLVLSAGLLAYSAKAVVLNERAVPAVVSFDVERSIIEDPVRREQMRKKRDNTVGIDIVNPQDLSIYWINGTFGTPEQSITLALDTGSSDTWVNVATSGFCSQDSEPCKPFGTYDHSKSSTYKFLDHNLDNTYGDGTRAKGDYVTDTMKFGGATLKDFQFGVAYQSGANKGILGIGYSALAGGGRDMYNNFPVALVDAGYIKSPAFSLYLNQLHASKGQVLFGGVDTSKYIGELQSVPMISTYGQHYSLQIALTSLSLQKGDKKASSYSSSEFPLVTTLDCGSTFIILPDSLAKDIYDDLDVKYNSTANWGLLPCSMKNKDWNLTYSFSGIEINVPISELVLDPVAYDGDVVQCLFGITSGGDDTVLMGDPFLRNAYAVFDLANNEISLAQANFNPGKEHILEIGTGKDAVPGATQVESAVTSVINSAAAAATTVIGPVETEGPVSTITSGATTGSTSSSAATSTSKGLAALPTSDSRHLLAGIAGAVGLAMAL</sequence>
<name>A0A443I3V6_BYSSP</name>
<keyword evidence="3" id="KW-0336">GPI-anchor</keyword>
<evidence type="ECO:0000256" key="4">
    <source>
        <dbReference type="ARBA" id="ARBA00022670"/>
    </source>
</evidence>
<evidence type="ECO:0000256" key="9">
    <source>
        <dbReference type="RuleBase" id="RU000454"/>
    </source>
</evidence>
<evidence type="ECO:0000313" key="13">
    <source>
        <dbReference type="Proteomes" id="UP000283841"/>
    </source>
</evidence>
<evidence type="ECO:0000259" key="11">
    <source>
        <dbReference type="PROSITE" id="PS51767"/>
    </source>
</evidence>
<evidence type="ECO:0000256" key="10">
    <source>
        <dbReference type="SAM" id="SignalP"/>
    </source>
</evidence>
<keyword evidence="4 9" id="KW-0645">Protease</keyword>
<dbReference type="Proteomes" id="UP000283841">
    <property type="component" value="Unassembled WGS sequence"/>
</dbReference>
<dbReference type="PRINTS" id="PR00792">
    <property type="entry name" value="PEPSIN"/>
</dbReference>
<evidence type="ECO:0000256" key="8">
    <source>
        <dbReference type="PIRSR" id="PIRSR601461-1"/>
    </source>
</evidence>
<dbReference type="InterPro" id="IPR033121">
    <property type="entry name" value="PEPTIDASE_A1"/>
</dbReference>
<feature type="active site" evidence="8">
    <location>
        <position position="282"/>
    </location>
</feature>
<keyword evidence="5 10" id="KW-0732">Signal</keyword>
<evidence type="ECO:0000313" key="12">
    <source>
        <dbReference type="EMBL" id="RWQ98779.1"/>
    </source>
</evidence>
<dbReference type="GO" id="GO:0098552">
    <property type="term" value="C:side of membrane"/>
    <property type="evidence" value="ECO:0007669"/>
    <property type="project" value="UniProtKB-KW"/>
</dbReference>
<comment type="subcellular location">
    <subcellularLocation>
        <location evidence="1">Cell membrane</location>
        <topology evidence="1">Lipid-anchor</topology>
        <topology evidence="1">GPI-anchor</topology>
    </subcellularLocation>
</comment>
<dbReference type="GO" id="GO:0004190">
    <property type="term" value="F:aspartic-type endopeptidase activity"/>
    <property type="evidence" value="ECO:0007669"/>
    <property type="project" value="UniProtKB-KW"/>
</dbReference>
<dbReference type="EMBL" id="RCNU01000002">
    <property type="protein sequence ID" value="RWQ98779.1"/>
    <property type="molecule type" value="Genomic_DNA"/>
</dbReference>
<dbReference type="SUPFAM" id="SSF50630">
    <property type="entry name" value="Acid proteases"/>
    <property type="match status" value="1"/>
</dbReference>
<dbReference type="InterPro" id="IPR001461">
    <property type="entry name" value="Aspartic_peptidase_A1"/>
</dbReference>
<keyword evidence="3" id="KW-0449">Lipoprotein</keyword>
<protein>
    <submittedName>
        <fullName evidence="12">Putative aspartic-type endopeptidase</fullName>
    </submittedName>
</protein>
<comment type="caution">
    <text evidence="12">The sequence shown here is derived from an EMBL/GenBank/DDBJ whole genome shotgun (WGS) entry which is preliminary data.</text>
</comment>
<dbReference type="STRING" id="264951.A0A443I3V6"/>
<dbReference type="PROSITE" id="PS51767">
    <property type="entry name" value="PEPTIDASE_A1"/>
    <property type="match status" value="1"/>
</dbReference>
<dbReference type="VEuPathDB" id="FungiDB:C8Q69DRAFT_183522"/>
<accession>A0A443I3V6</accession>
<feature type="active site" evidence="8">
    <location>
        <position position="87"/>
    </location>
</feature>
<feature type="signal peptide" evidence="10">
    <location>
        <begin position="1"/>
        <end position="18"/>
    </location>
</feature>
<dbReference type="InterPro" id="IPR033876">
    <property type="entry name" value="SAP-like"/>
</dbReference>
<dbReference type="GO" id="GO:0006508">
    <property type="term" value="P:proteolysis"/>
    <property type="evidence" value="ECO:0007669"/>
    <property type="project" value="UniProtKB-KW"/>
</dbReference>
<dbReference type="RefSeq" id="XP_028488424.1">
    <property type="nucleotide sequence ID" value="XM_028625897.1"/>
</dbReference>
<dbReference type="PANTHER" id="PTHR47966:SF65">
    <property type="entry name" value="ASPARTIC-TYPE ENDOPEPTIDASE"/>
    <property type="match status" value="1"/>
</dbReference>